<accession>A0A6L2PVF2</accession>
<reference evidence="2" key="1">
    <citation type="submission" date="2020-01" db="EMBL/GenBank/DDBJ databases">
        <title>Draft genome sequence of the Termite Coptotermes fromosanus.</title>
        <authorList>
            <person name="Itakura S."/>
            <person name="Yosikawa Y."/>
            <person name="Umezawa K."/>
        </authorList>
    </citation>
    <scope>NUCLEOTIDE SEQUENCE [LARGE SCALE GENOMIC DNA]</scope>
</reference>
<keyword evidence="2" id="KW-1185">Reference proteome</keyword>
<comment type="caution">
    <text evidence="1">The sequence shown here is derived from an EMBL/GenBank/DDBJ whole genome shotgun (WGS) entry which is preliminary data.</text>
</comment>
<evidence type="ECO:0000313" key="1">
    <source>
        <dbReference type="EMBL" id="GFG36164.1"/>
    </source>
</evidence>
<feature type="non-terminal residue" evidence="1">
    <location>
        <position position="1"/>
    </location>
</feature>
<dbReference type="Proteomes" id="UP000502823">
    <property type="component" value="Unassembled WGS sequence"/>
</dbReference>
<dbReference type="EMBL" id="BLKM01012322">
    <property type="protein sequence ID" value="GFG36164.1"/>
    <property type="molecule type" value="Genomic_DNA"/>
</dbReference>
<sequence length="154" mass="17748">GPRLTSSSTQEYCNSKRKGSPLIENCQPRKIISLAEAVCTPDQFETSTPDHFPSRPKIDQQRSRLQHRKGIPVKHLTIPHPPNLRAHLRSRPVHYLTREEEEQKEAEEMKAEVRNCVRVQQVVGSFSLVHYHVQHCAGWDISFPKIGKFSDIYL</sequence>
<gene>
    <name evidence="1" type="ORF">Cfor_00307</name>
</gene>
<name>A0A6L2PVF2_COPFO</name>
<evidence type="ECO:0000313" key="2">
    <source>
        <dbReference type="Proteomes" id="UP000502823"/>
    </source>
</evidence>
<proteinExistence type="predicted"/>
<protein>
    <submittedName>
        <fullName evidence="1">Uncharacterized protein</fullName>
    </submittedName>
</protein>
<dbReference type="InParanoid" id="A0A6L2PVF2"/>
<dbReference type="OrthoDB" id="1684416at2759"/>
<dbReference type="AlphaFoldDB" id="A0A6L2PVF2"/>
<organism evidence="1 2">
    <name type="scientific">Coptotermes formosanus</name>
    <name type="common">Formosan subterranean termite</name>
    <dbReference type="NCBI Taxonomy" id="36987"/>
    <lineage>
        <taxon>Eukaryota</taxon>
        <taxon>Metazoa</taxon>
        <taxon>Ecdysozoa</taxon>
        <taxon>Arthropoda</taxon>
        <taxon>Hexapoda</taxon>
        <taxon>Insecta</taxon>
        <taxon>Pterygota</taxon>
        <taxon>Neoptera</taxon>
        <taxon>Polyneoptera</taxon>
        <taxon>Dictyoptera</taxon>
        <taxon>Blattodea</taxon>
        <taxon>Blattoidea</taxon>
        <taxon>Termitoidae</taxon>
        <taxon>Rhinotermitidae</taxon>
        <taxon>Coptotermes</taxon>
    </lineage>
</organism>